<feature type="transmembrane region" description="Helical" evidence="1">
    <location>
        <begin position="132"/>
        <end position="152"/>
    </location>
</feature>
<accession>A0ABR2GMY4</accession>
<feature type="transmembrane region" description="Helical" evidence="1">
    <location>
        <begin position="106"/>
        <end position="126"/>
    </location>
</feature>
<keyword evidence="1" id="KW-0812">Transmembrane</keyword>
<feature type="transmembrane region" description="Helical" evidence="1">
    <location>
        <begin position="57"/>
        <end position="76"/>
    </location>
</feature>
<keyword evidence="3" id="KW-1185">Reference proteome</keyword>
<sequence length="157" mass="17189">MAVIFSLCTYIYRKKLGNTPNLKAENGFFSAFTMLTIGLGYAAYLESIGGGNMSGRIVSYYIIFGLGLLMIYMGALMRNLKQNRFFGIKTKHTLNSKEVWNRTHVLGSKTGIAGGILLIVSGIIAFALDMLVIAFIGLILAIILSAFVPMIYSKKIS</sequence>
<evidence type="ECO:0000313" key="2">
    <source>
        <dbReference type="EMBL" id="KAK8835305.1"/>
    </source>
</evidence>
<dbReference type="InterPro" id="IPR025962">
    <property type="entry name" value="SdpI/YhfL"/>
</dbReference>
<dbReference type="Pfam" id="PF13630">
    <property type="entry name" value="SdpI"/>
    <property type="match status" value="1"/>
</dbReference>
<protein>
    <submittedName>
        <fullName evidence="2">Uncharacterized protein</fullName>
    </submittedName>
</protein>
<gene>
    <name evidence="2" type="ORF">M9Y10_013510</name>
</gene>
<evidence type="ECO:0000313" key="3">
    <source>
        <dbReference type="Proteomes" id="UP001470230"/>
    </source>
</evidence>
<organism evidence="2 3">
    <name type="scientific">Tritrichomonas musculus</name>
    <dbReference type="NCBI Taxonomy" id="1915356"/>
    <lineage>
        <taxon>Eukaryota</taxon>
        <taxon>Metamonada</taxon>
        <taxon>Parabasalia</taxon>
        <taxon>Tritrichomonadida</taxon>
        <taxon>Tritrichomonadidae</taxon>
        <taxon>Tritrichomonas</taxon>
    </lineage>
</organism>
<evidence type="ECO:0000256" key="1">
    <source>
        <dbReference type="SAM" id="Phobius"/>
    </source>
</evidence>
<dbReference type="EMBL" id="JAPFFF010000184">
    <property type="protein sequence ID" value="KAK8835305.1"/>
    <property type="molecule type" value="Genomic_DNA"/>
</dbReference>
<reference evidence="2 3" key="1">
    <citation type="submission" date="2024-04" db="EMBL/GenBank/DDBJ databases">
        <title>Tritrichomonas musculus Genome.</title>
        <authorList>
            <person name="Alves-Ferreira E."/>
            <person name="Grigg M."/>
            <person name="Lorenzi H."/>
            <person name="Galac M."/>
        </authorList>
    </citation>
    <scope>NUCLEOTIDE SEQUENCE [LARGE SCALE GENOMIC DNA]</scope>
    <source>
        <strain evidence="2 3">EAF2021</strain>
    </source>
</reference>
<feature type="transmembrane region" description="Helical" evidence="1">
    <location>
        <begin position="27"/>
        <end position="45"/>
    </location>
</feature>
<keyword evidence="1" id="KW-0472">Membrane</keyword>
<proteinExistence type="predicted"/>
<dbReference type="Proteomes" id="UP001470230">
    <property type="component" value="Unassembled WGS sequence"/>
</dbReference>
<keyword evidence="1" id="KW-1133">Transmembrane helix</keyword>
<name>A0ABR2GMY4_9EUKA</name>
<comment type="caution">
    <text evidence="2">The sequence shown here is derived from an EMBL/GenBank/DDBJ whole genome shotgun (WGS) entry which is preliminary data.</text>
</comment>